<name>A0A915CKT2_9BILA</name>
<organism evidence="1 2">
    <name type="scientific">Ditylenchus dipsaci</name>
    <dbReference type="NCBI Taxonomy" id="166011"/>
    <lineage>
        <taxon>Eukaryota</taxon>
        <taxon>Metazoa</taxon>
        <taxon>Ecdysozoa</taxon>
        <taxon>Nematoda</taxon>
        <taxon>Chromadorea</taxon>
        <taxon>Rhabditida</taxon>
        <taxon>Tylenchina</taxon>
        <taxon>Tylenchomorpha</taxon>
        <taxon>Sphaerularioidea</taxon>
        <taxon>Anguinidae</taxon>
        <taxon>Anguininae</taxon>
        <taxon>Ditylenchus</taxon>
    </lineage>
</organism>
<evidence type="ECO:0000313" key="1">
    <source>
        <dbReference type="Proteomes" id="UP000887574"/>
    </source>
</evidence>
<accession>A0A915CKT2</accession>
<dbReference type="Proteomes" id="UP000887574">
    <property type="component" value="Unplaced"/>
</dbReference>
<dbReference type="AlphaFoldDB" id="A0A915CKT2"/>
<protein>
    <submittedName>
        <fullName evidence="2">Transposase Helix-turn-helix domain-containing protein</fullName>
    </submittedName>
</protein>
<sequence>MDKDTVQFIADTIREDVEHDGNRGRAISVEMQVLATLDYMRSPGFQTQVAATLGLSQPSISNCVDDVTKALAGKASRFIVFPTTPEASL</sequence>
<dbReference type="WBParaSite" id="jg1001">
    <property type="protein sequence ID" value="jg1001"/>
    <property type="gene ID" value="jg1001"/>
</dbReference>
<evidence type="ECO:0000313" key="2">
    <source>
        <dbReference type="WBParaSite" id="jg1001"/>
    </source>
</evidence>
<reference evidence="2" key="1">
    <citation type="submission" date="2022-11" db="UniProtKB">
        <authorList>
            <consortium name="WormBaseParasite"/>
        </authorList>
    </citation>
    <scope>IDENTIFICATION</scope>
</reference>
<proteinExistence type="predicted"/>
<keyword evidence="1" id="KW-1185">Reference proteome</keyword>
<dbReference type="InterPro" id="IPR026103">
    <property type="entry name" value="HARBI1_animal"/>
</dbReference>
<dbReference type="PRINTS" id="PR02086">
    <property type="entry name" value="PUTNUCHARBI1"/>
</dbReference>